<keyword evidence="4" id="KW-0418">Kinase</keyword>
<dbReference type="EC" id="2.7.13.3" evidence="2"/>
<dbReference type="Gene3D" id="3.40.50.2300">
    <property type="match status" value="1"/>
</dbReference>
<dbReference type="Proteomes" id="UP000248857">
    <property type="component" value="Unassembled WGS sequence"/>
</dbReference>
<proteinExistence type="predicted"/>
<dbReference type="SUPFAM" id="SSF52172">
    <property type="entry name" value="CheY-like"/>
    <property type="match status" value="1"/>
</dbReference>
<evidence type="ECO:0000259" key="8">
    <source>
        <dbReference type="PROSITE" id="PS50110"/>
    </source>
</evidence>
<dbReference type="InterPro" id="IPR004358">
    <property type="entry name" value="Sig_transdc_His_kin-like_C"/>
</dbReference>
<dbReference type="SMART" id="SM00448">
    <property type="entry name" value="REC"/>
    <property type="match status" value="1"/>
</dbReference>
<dbReference type="SMART" id="SM00387">
    <property type="entry name" value="HATPase_c"/>
    <property type="match status" value="1"/>
</dbReference>
<dbReference type="Pfam" id="PF00072">
    <property type="entry name" value="Response_reg"/>
    <property type="match status" value="1"/>
</dbReference>
<dbReference type="PANTHER" id="PTHR43065">
    <property type="entry name" value="SENSOR HISTIDINE KINASE"/>
    <property type="match status" value="1"/>
</dbReference>
<protein>
    <recommendedName>
        <fullName evidence="2">histidine kinase</fullName>
        <ecNumber evidence="2">2.7.13.3</ecNumber>
    </recommendedName>
</protein>
<evidence type="ECO:0000256" key="5">
    <source>
        <dbReference type="ARBA" id="ARBA00023012"/>
    </source>
</evidence>
<comment type="caution">
    <text evidence="9">The sequence shown here is derived from an EMBL/GenBank/DDBJ whole genome shotgun (WGS) entry which is preliminary data.</text>
</comment>
<feature type="domain" description="Response regulatory" evidence="8">
    <location>
        <begin position="5"/>
        <end position="128"/>
    </location>
</feature>
<evidence type="ECO:0000256" key="6">
    <source>
        <dbReference type="PROSITE-ProRule" id="PRU00169"/>
    </source>
</evidence>
<evidence type="ECO:0000256" key="3">
    <source>
        <dbReference type="ARBA" id="ARBA00022553"/>
    </source>
</evidence>
<dbReference type="CDD" id="cd00082">
    <property type="entry name" value="HisKA"/>
    <property type="match status" value="1"/>
</dbReference>
<dbReference type="InterPro" id="IPR036097">
    <property type="entry name" value="HisK_dim/P_sf"/>
</dbReference>
<dbReference type="GO" id="GO:0000155">
    <property type="term" value="F:phosphorelay sensor kinase activity"/>
    <property type="evidence" value="ECO:0007669"/>
    <property type="project" value="InterPro"/>
</dbReference>
<dbReference type="Gene3D" id="3.30.565.10">
    <property type="entry name" value="Histidine kinase-like ATPase, C-terminal domain"/>
    <property type="match status" value="1"/>
</dbReference>
<dbReference type="InterPro" id="IPR005467">
    <property type="entry name" value="His_kinase_dom"/>
</dbReference>
<dbReference type="InterPro" id="IPR011006">
    <property type="entry name" value="CheY-like_superfamily"/>
</dbReference>
<name>A0A2W1JBE0_9CYAN</name>
<keyword evidence="3 6" id="KW-0597">Phosphoprotein</keyword>
<reference evidence="9 10" key="1">
    <citation type="journal article" date="2018" name="Sci. Rep.">
        <title>A novel species of the marine cyanobacterium Acaryochloris with a unique pigment content and lifestyle.</title>
        <authorList>
            <person name="Partensky F."/>
            <person name="Six C."/>
            <person name="Ratin M."/>
            <person name="Garczarek L."/>
            <person name="Vaulot D."/>
            <person name="Probert I."/>
            <person name="Calteau A."/>
            <person name="Gourvil P."/>
            <person name="Marie D."/>
            <person name="Grebert T."/>
            <person name="Bouchier C."/>
            <person name="Le Panse S."/>
            <person name="Gachenot M."/>
            <person name="Rodriguez F."/>
            <person name="Garrido J.L."/>
        </authorList>
    </citation>
    <scope>NUCLEOTIDE SEQUENCE [LARGE SCALE GENOMIC DNA]</scope>
    <source>
        <strain evidence="9 10">RCC1774</strain>
    </source>
</reference>
<dbReference type="InterPro" id="IPR003594">
    <property type="entry name" value="HATPase_dom"/>
</dbReference>
<keyword evidence="5" id="KW-0902">Two-component regulatory system</keyword>
<organism evidence="9 10">
    <name type="scientific">Acaryochloris thomasi RCC1774</name>
    <dbReference type="NCBI Taxonomy" id="1764569"/>
    <lineage>
        <taxon>Bacteria</taxon>
        <taxon>Bacillati</taxon>
        <taxon>Cyanobacteriota</taxon>
        <taxon>Cyanophyceae</taxon>
        <taxon>Acaryochloridales</taxon>
        <taxon>Acaryochloridaceae</taxon>
        <taxon>Acaryochloris</taxon>
        <taxon>Acaryochloris thomasi</taxon>
    </lineage>
</organism>
<dbReference type="PANTHER" id="PTHR43065:SF47">
    <property type="match status" value="1"/>
</dbReference>
<evidence type="ECO:0000313" key="10">
    <source>
        <dbReference type="Proteomes" id="UP000248857"/>
    </source>
</evidence>
<dbReference type="OrthoDB" id="438185at2"/>
<feature type="modified residue" description="4-aspartylphosphate" evidence="6">
    <location>
        <position position="62"/>
    </location>
</feature>
<accession>A0A2W1JBE0</accession>
<gene>
    <name evidence="9" type="primary">torS</name>
    <name evidence="9" type="ORF">C1752_06672</name>
</gene>
<dbReference type="PROSITE" id="PS50110">
    <property type="entry name" value="RESPONSE_REGULATORY"/>
    <property type="match status" value="1"/>
</dbReference>
<keyword evidence="10" id="KW-1185">Reference proteome</keyword>
<dbReference type="PRINTS" id="PR00344">
    <property type="entry name" value="BCTRLSENSOR"/>
</dbReference>
<dbReference type="InterPro" id="IPR001789">
    <property type="entry name" value="Sig_transdc_resp-reg_receiver"/>
</dbReference>
<dbReference type="AlphaFoldDB" id="A0A2W1JBE0"/>
<dbReference type="RefSeq" id="WP_110988172.1">
    <property type="nucleotide sequence ID" value="NZ_CAWNWM010000018.1"/>
</dbReference>
<dbReference type="PROSITE" id="PS50109">
    <property type="entry name" value="HIS_KIN"/>
    <property type="match status" value="1"/>
</dbReference>
<evidence type="ECO:0000259" key="7">
    <source>
        <dbReference type="PROSITE" id="PS50109"/>
    </source>
</evidence>
<dbReference type="SUPFAM" id="SSF47384">
    <property type="entry name" value="Homodimeric domain of signal transducing histidine kinase"/>
    <property type="match status" value="1"/>
</dbReference>
<dbReference type="InterPro" id="IPR003661">
    <property type="entry name" value="HisK_dim/P_dom"/>
</dbReference>
<dbReference type="Gene3D" id="1.10.287.130">
    <property type="match status" value="1"/>
</dbReference>
<comment type="catalytic activity">
    <reaction evidence="1">
        <text>ATP + protein L-histidine = ADP + protein N-phospho-L-histidine.</text>
        <dbReference type="EC" id="2.7.13.3"/>
    </reaction>
</comment>
<dbReference type="CDD" id="cd00075">
    <property type="entry name" value="HATPase"/>
    <property type="match status" value="1"/>
</dbReference>
<evidence type="ECO:0000256" key="4">
    <source>
        <dbReference type="ARBA" id="ARBA00022777"/>
    </source>
</evidence>
<dbReference type="Pfam" id="PF02518">
    <property type="entry name" value="HATPase_c"/>
    <property type="match status" value="1"/>
</dbReference>
<keyword evidence="9" id="KW-0808">Transferase</keyword>
<dbReference type="InterPro" id="IPR036890">
    <property type="entry name" value="HATPase_C_sf"/>
</dbReference>
<dbReference type="EMBL" id="PQWO01000018">
    <property type="protein sequence ID" value="PZD71393.1"/>
    <property type="molecule type" value="Genomic_DNA"/>
</dbReference>
<sequence length="424" mass="46791">MSKPVIVCVDDEPAVLDSLRRELSEVFEESYELETAVGGVEAVELVKDLVQDQCNVAVIIADYLMPDLKGDEVLRQVNELSPKTLTVMLTGQAGVDGITNAINTAQLYRYIAKPWQPADLQLTVREALNSYIQEQQLYEYQHQLEQKVQARTRELTQTLQELQETQTELIRSEKMAALGQLVAGVAHEINTPVGNALLAASVLQNETQAFDELYKQGSLKRSTLSGYLETAADSSRLVLSNLDRAAQLIQSFKQVAVDQTSFEKRPFTIIPYINSVLTSLEPHLKATKHQTTVDGDISLKMVSYPGALSQIVTNLVINSTRHAYGPGEQGHLSFSLHQQEEQVILEYADDGCGISESHQAKIFEPFFTTARERGGSGLGLHIVHNIVTQNLRGTIRCESTLGSGSKFILNLPLQITDEGTHASV</sequence>
<feature type="domain" description="Histidine kinase" evidence="7">
    <location>
        <begin position="184"/>
        <end position="415"/>
    </location>
</feature>
<evidence type="ECO:0000256" key="2">
    <source>
        <dbReference type="ARBA" id="ARBA00012438"/>
    </source>
</evidence>
<evidence type="ECO:0000256" key="1">
    <source>
        <dbReference type="ARBA" id="ARBA00000085"/>
    </source>
</evidence>
<evidence type="ECO:0000313" key="9">
    <source>
        <dbReference type="EMBL" id="PZD71393.1"/>
    </source>
</evidence>
<dbReference type="SUPFAM" id="SSF55874">
    <property type="entry name" value="ATPase domain of HSP90 chaperone/DNA topoisomerase II/histidine kinase"/>
    <property type="match status" value="1"/>
</dbReference>